<dbReference type="PANTHER" id="PTHR13800">
    <property type="entry name" value="TRANSIENT RECEPTOR POTENTIAL CATION CHANNEL, SUBFAMILY M, MEMBER 6"/>
    <property type="match status" value="1"/>
</dbReference>
<dbReference type="AlphaFoldDB" id="A0A820RVT3"/>
<dbReference type="InterPro" id="IPR050927">
    <property type="entry name" value="TRPM"/>
</dbReference>
<feature type="non-terminal residue" evidence="2">
    <location>
        <position position="1"/>
    </location>
</feature>
<evidence type="ECO:0000313" key="3">
    <source>
        <dbReference type="Proteomes" id="UP000663881"/>
    </source>
</evidence>
<dbReference type="GO" id="GO:0099604">
    <property type="term" value="F:ligand-gated calcium channel activity"/>
    <property type="evidence" value="ECO:0007669"/>
    <property type="project" value="TreeGrafter"/>
</dbReference>
<dbReference type="InterPro" id="IPR041491">
    <property type="entry name" value="TRPM_SLOG"/>
</dbReference>
<dbReference type="GO" id="GO:0005886">
    <property type="term" value="C:plasma membrane"/>
    <property type="evidence" value="ECO:0007669"/>
    <property type="project" value="TreeGrafter"/>
</dbReference>
<protein>
    <recommendedName>
        <fullName evidence="1">TRPM SLOG domain-containing protein</fullName>
    </recommendedName>
</protein>
<evidence type="ECO:0000313" key="2">
    <source>
        <dbReference type="EMBL" id="CAF4442536.1"/>
    </source>
</evidence>
<feature type="non-terminal residue" evidence="2">
    <location>
        <position position="116"/>
    </location>
</feature>
<dbReference type="EMBL" id="CAJOAY010034067">
    <property type="protein sequence ID" value="CAF4442536.1"/>
    <property type="molecule type" value="Genomic_DNA"/>
</dbReference>
<proteinExistence type="predicted"/>
<sequence length="116" mass="13047">RLDTHTIKEPNKEQGVCLTNGAPYVRCDIETDPTIVETILLDIWKIPRPALLMQIIGGHKYFKLQGKMGDTFLDDLVKFVSKSNTWLLTSGANVGIVQLLGQTIRKRKLTNPLDKT</sequence>
<comment type="caution">
    <text evidence="2">The sequence shown here is derived from an EMBL/GenBank/DDBJ whole genome shotgun (WGS) entry which is preliminary data.</text>
</comment>
<reference evidence="2" key="1">
    <citation type="submission" date="2021-02" db="EMBL/GenBank/DDBJ databases">
        <authorList>
            <person name="Nowell W R."/>
        </authorList>
    </citation>
    <scope>NUCLEOTIDE SEQUENCE</scope>
</reference>
<dbReference type="PANTHER" id="PTHR13800:SF12">
    <property type="entry name" value="TRANSIENT RECEPTOR POTENTIAL CATION CHANNEL SUBFAMILY M MEMBER-LIKE 2"/>
    <property type="match status" value="1"/>
</dbReference>
<accession>A0A820RVT3</accession>
<dbReference type="Proteomes" id="UP000663881">
    <property type="component" value="Unassembled WGS sequence"/>
</dbReference>
<gene>
    <name evidence="2" type="ORF">OKA104_LOCUS53706</name>
</gene>
<feature type="domain" description="TRPM SLOG" evidence="1">
    <location>
        <begin position="22"/>
        <end position="107"/>
    </location>
</feature>
<name>A0A820RVT3_9BILA</name>
<evidence type="ECO:0000259" key="1">
    <source>
        <dbReference type="Pfam" id="PF18139"/>
    </source>
</evidence>
<organism evidence="2 3">
    <name type="scientific">Adineta steineri</name>
    <dbReference type="NCBI Taxonomy" id="433720"/>
    <lineage>
        <taxon>Eukaryota</taxon>
        <taxon>Metazoa</taxon>
        <taxon>Spiralia</taxon>
        <taxon>Gnathifera</taxon>
        <taxon>Rotifera</taxon>
        <taxon>Eurotatoria</taxon>
        <taxon>Bdelloidea</taxon>
        <taxon>Adinetida</taxon>
        <taxon>Adinetidae</taxon>
        <taxon>Adineta</taxon>
    </lineage>
</organism>
<dbReference type="Pfam" id="PF18139">
    <property type="entry name" value="LSDAT_euk"/>
    <property type="match status" value="1"/>
</dbReference>